<evidence type="ECO:0000313" key="1">
    <source>
        <dbReference type="EMBL" id="MPN02378.1"/>
    </source>
</evidence>
<proteinExistence type="predicted"/>
<gene>
    <name evidence="1" type="ORF">SDC9_149594</name>
</gene>
<name>A0A645EK40_9ZZZZ</name>
<dbReference type="EMBL" id="VSSQ01048321">
    <property type="protein sequence ID" value="MPN02378.1"/>
    <property type="molecule type" value="Genomic_DNA"/>
</dbReference>
<accession>A0A645EK40</accession>
<comment type="caution">
    <text evidence="1">The sequence shown here is derived from an EMBL/GenBank/DDBJ whole genome shotgun (WGS) entry which is preliminary data.</text>
</comment>
<sequence>MFFHQTILIDGSVAGTAKFKNMGSLILLSLKNTTNSTVTGKFNWATTITTEEQQFYYADKGFKTGCYDGAGDVINGHFSENAIVNFNDTNPTEEHPAYSIALQKYRTGRPGLFGGLVRLVRNVTFVVSGAAHPA</sequence>
<dbReference type="AlphaFoldDB" id="A0A645EK40"/>
<protein>
    <submittedName>
        <fullName evidence="1">Uncharacterized protein</fullName>
    </submittedName>
</protein>
<reference evidence="1" key="1">
    <citation type="submission" date="2019-08" db="EMBL/GenBank/DDBJ databases">
        <authorList>
            <person name="Kucharzyk K."/>
            <person name="Murdoch R.W."/>
            <person name="Higgins S."/>
            <person name="Loffler F."/>
        </authorList>
    </citation>
    <scope>NUCLEOTIDE SEQUENCE</scope>
</reference>
<organism evidence="1">
    <name type="scientific">bioreactor metagenome</name>
    <dbReference type="NCBI Taxonomy" id="1076179"/>
    <lineage>
        <taxon>unclassified sequences</taxon>
        <taxon>metagenomes</taxon>
        <taxon>ecological metagenomes</taxon>
    </lineage>
</organism>